<evidence type="ECO:0000256" key="5">
    <source>
        <dbReference type="ARBA" id="ARBA00048336"/>
    </source>
</evidence>
<dbReference type="InterPro" id="IPR029021">
    <property type="entry name" value="Prot-tyrosine_phosphatase-like"/>
</dbReference>
<comment type="catalytic activity">
    <reaction evidence="4">
        <text>O-phospho-L-seryl-[protein] + H2O = L-seryl-[protein] + phosphate</text>
        <dbReference type="Rhea" id="RHEA:20629"/>
        <dbReference type="Rhea" id="RHEA-COMP:9863"/>
        <dbReference type="Rhea" id="RHEA-COMP:11604"/>
        <dbReference type="ChEBI" id="CHEBI:15377"/>
        <dbReference type="ChEBI" id="CHEBI:29999"/>
        <dbReference type="ChEBI" id="CHEBI:43474"/>
        <dbReference type="ChEBI" id="CHEBI:83421"/>
        <dbReference type="EC" id="3.1.3.16"/>
    </reaction>
</comment>
<keyword evidence="3" id="KW-0904">Protein phosphatase</keyword>
<dbReference type="Pfam" id="PF00782">
    <property type="entry name" value="DSPc"/>
    <property type="match status" value="1"/>
</dbReference>
<name>A0A0D2E3D6_9EURO</name>
<dbReference type="Gene3D" id="3.90.190.10">
    <property type="entry name" value="Protein tyrosine phosphatase superfamily"/>
    <property type="match status" value="1"/>
</dbReference>
<dbReference type="InterPro" id="IPR000340">
    <property type="entry name" value="Dual-sp_phosphatase_cat-dom"/>
</dbReference>
<dbReference type="AlphaFoldDB" id="A0A0D2E3D6"/>
<dbReference type="PROSITE" id="PS00383">
    <property type="entry name" value="TYR_PHOSPHATASE_1"/>
    <property type="match status" value="1"/>
</dbReference>
<dbReference type="InterPro" id="IPR000387">
    <property type="entry name" value="Tyr_Pase_dom"/>
</dbReference>
<evidence type="ECO:0000256" key="2">
    <source>
        <dbReference type="ARBA" id="ARBA00022801"/>
    </source>
</evidence>
<evidence type="ECO:0000256" key="1">
    <source>
        <dbReference type="ARBA" id="ARBA00008601"/>
    </source>
</evidence>
<evidence type="ECO:0000259" key="8">
    <source>
        <dbReference type="PROSITE" id="PS50056"/>
    </source>
</evidence>
<dbReference type="OrthoDB" id="10252009at2759"/>
<dbReference type="PROSITE" id="PS50056">
    <property type="entry name" value="TYR_PHOSPHATASE_2"/>
    <property type="match status" value="1"/>
</dbReference>
<organism evidence="9 10">
    <name type="scientific">Exophiala xenobiotica</name>
    <dbReference type="NCBI Taxonomy" id="348802"/>
    <lineage>
        <taxon>Eukaryota</taxon>
        <taxon>Fungi</taxon>
        <taxon>Dikarya</taxon>
        <taxon>Ascomycota</taxon>
        <taxon>Pezizomycotina</taxon>
        <taxon>Eurotiomycetes</taxon>
        <taxon>Chaetothyriomycetidae</taxon>
        <taxon>Chaetothyriales</taxon>
        <taxon>Herpotrichiellaceae</taxon>
        <taxon>Exophiala</taxon>
    </lineage>
</organism>
<dbReference type="RefSeq" id="XP_013309879.1">
    <property type="nucleotide sequence ID" value="XM_013454425.1"/>
</dbReference>
<evidence type="ECO:0000313" key="9">
    <source>
        <dbReference type="EMBL" id="KIW49295.1"/>
    </source>
</evidence>
<dbReference type="EMBL" id="KN847323">
    <property type="protein sequence ID" value="KIW49295.1"/>
    <property type="molecule type" value="Genomic_DNA"/>
</dbReference>
<evidence type="ECO:0000256" key="6">
    <source>
        <dbReference type="SAM" id="MobiDB-lite"/>
    </source>
</evidence>
<dbReference type="GO" id="GO:0004722">
    <property type="term" value="F:protein serine/threonine phosphatase activity"/>
    <property type="evidence" value="ECO:0007669"/>
    <property type="project" value="UniProtKB-EC"/>
</dbReference>
<dbReference type="GO" id="GO:0005829">
    <property type="term" value="C:cytosol"/>
    <property type="evidence" value="ECO:0007669"/>
    <property type="project" value="TreeGrafter"/>
</dbReference>
<proteinExistence type="inferred from homology"/>
<sequence length="252" mass="28282">MLALALTPTTRRSRHDNITNGMGKVCSKSRLLPPTKPKRMSNPEQASAPSTTTAPLIPDKIMPGLYVSDIHTARAVLSPNYPSPNRPEIKYVLSVIDKPDRQPKVTPGDESKFVLKFVSLRDSVTDDLLEVLEEACDFIRDSLKSNDGGVLVHCAKGVSRSASVVIGFVMEDMDLEYDTALRYVRQGRSKVKPNPGFEAQLQLWRRLEYSIYEKDGVRHKEEYVIWKANNEEAIKNLALKDTDPHAGKSKKY</sequence>
<evidence type="ECO:0000256" key="4">
    <source>
        <dbReference type="ARBA" id="ARBA00047761"/>
    </source>
</evidence>
<feature type="domain" description="Tyrosine specific protein phosphatases" evidence="8">
    <location>
        <begin position="126"/>
        <end position="188"/>
    </location>
</feature>
<protein>
    <submittedName>
        <fullName evidence="9">Uncharacterized protein</fullName>
    </submittedName>
</protein>
<feature type="compositionally biased region" description="Polar residues" evidence="6">
    <location>
        <begin position="42"/>
        <end position="54"/>
    </location>
</feature>
<comment type="catalytic activity">
    <reaction evidence="5">
        <text>O-phospho-L-threonyl-[protein] + H2O = L-threonyl-[protein] + phosphate</text>
        <dbReference type="Rhea" id="RHEA:47004"/>
        <dbReference type="Rhea" id="RHEA-COMP:11060"/>
        <dbReference type="Rhea" id="RHEA-COMP:11605"/>
        <dbReference type="ChEBI" id="CHEBI:15377"/>
        <dbReference type="ChEBI" id="CHEBI:30013"/>
        <dbReference type="ChEBI" id="CHEBI:43474"/>
        <dbReference type="ChEBI" id="CHEBI:61977"/>
        <dbReference type="EC" id="3.1.3.16"/>
    </reaction>
</comment>
<dbReference type="SUPFAM" id="SSF52799">
    <property type="entry name" value="(Phosphotyrosine protein) phosphatases II"/>
    <property type="match status" value="1"/>
</dbReference>
<dbReference type="Proteomes" id="UP000054342">
    <property type="component" value="Unassembled WGS sequence"/>
</dbReference>
<keyword evidence="2" id="KW-0378">Hydrolase</keyword>
<keyword evidence="10" id="KW-1185">Reference proteome</keyword>
<dbReference type="GO" id="GO:0007165">
    <property type="term" value="P:signal transduction"/>
    <property type="evidence" value="ECO:0007669"/>
    <property type="project" value="TreeGrafter"/>
</dbReference>
<evidence type="ECO:0000313" key="10">
    <source>
        <dbReference type="Proteomes" id="UP000054342"/>
    </source>
</evidence>
<dbReference type="GO" id="GO:0004725">
    <property type="term" value="F:protein tyrosine phosphatase activity"/>
    <property type="evidence" value="ECO:0007669"/>
    <property type="project" value="TreeGrafter"/>
</dbReference>
<dbReference type="GeneID" id="25332896"/>
<evidence type="ECO:0000259" key="7">
    <source>
        <dbReference type="PROSITE" id="PS50054"/>
    </source>
</evidence>
<dbReference type="HOGENOM" id="CLU_027074_11_7_1"/>
<accession>A0A0D2E3D6</accession>
<comment type="similarity">
    <text evidence="1">Belongs to the protein-tyrosine phosphatase family. Non-receptor class dual specificity subfamily.</text>
</comment>
<evidence type="ECO:0000256" key="3">
    <source>
        <dbReference type="ARBA" id="ARBA00022912"/>
    </source>
</evidence>
<feature type="region of interest" description="Disordered" evidence="6">
    <location>
        <begin position="1"/>
        <end position="55"/>
    </location>
</feature>
<dbReference type="SMART" id="SM00195">
    <property type="entry name" value="DSPc"/>
    <property type="match status" value="1"/>
</dbReference>
<feature type="domain" description="Tyrosine-protein phosphatase" evidence="7">
    <location>
        <begin position="57"/>
        <end position="210"/>
    </location>
</feature>
<dbReference type="PANTHER" id="PTHR45948">
    <property type="entry name" value="DUAL SPECIFICITY PROTEIN PHOSPHATASE DDB_G0269404-RELATED"/>
    <property type="match status" value="1"/>
</dbReference>
<dbReference type="InterPro" id="IPR016130">
    <property type="entry name" value="Tyr_Pase_AS"/>
</dbReference>
<gene>
    <name evidence="9" type="ORF">PV05_10988</name>
</gene>
<dbReference type="CDD" id="cd14498">
    <property type="entry name" value="DSP"/>
    <property type="match status" value="1"/>
</dbReference>
<dbReference type="PROSITE" id="PS50054">
    <property type="entry name" value="TYR_PHOSPHATASE_DUAL"/>
    <property type="match status" value="1"/>
</dbReference>
<dbReference type="InterPro" id="IPR020422">
    <property type="entry name" value="TYR_PHOSPHATASE_DUAL_dom"/>
</dbReference>
<dbReference type="PANTHER" id="PTHR45948:SF2">
    <property type="entry name" value="DUAL SPECIFICITY PROTEIN PHOSPHATASE"/>
    <property type="match status" value="1"/>
</dbReference>
<dbReference type="STRING" id="348802.A0A0D2E3D6"/>
<reference evidence="9 10" key="1">
    <citation type="submission" date="2015-01" db="EMBL/GenBank/DDBJ databases">
        <title>The Genome Sequence of Exophiala xenobiotica CBS118157.</title>
        <authorList>
            <consortium name="The Broad Institute Genomics Platform"/>
            <person name="Cuomo C."/>
            <person name="de Hoog S."/>
            <person name="Gorbushina A."/>
            <person name="Stielow B."/>
            <person name="Teixiera M."/>
            <person name="Abouelleil A."/>
            <person name="Chapman S.B."/>
            <person name="Priest M."/>
            <person name="Young S.K."/>
            <person name="Wortman J."/>
            <person name="Nusbaum C."/>
            <person name="Birren B."/>
        </authorList>
    </citation>
    <scope>NUCLEOTIDE SEQUENCE [LARGE SCALE GENOMIC DNA]</scope>
    <source>
        <strain evidence="9 10">CBS 118157</strain>
    </source>
</reference>